<dbReference type="PROSITE" id="PS50949">
    <property type="entry name" value="HTH_GNTR"/>
    <property type="match status" value="1"/>
</dbReference>
<dbReference type="InterPro" id="IPR036388">
    <property type="entry name" value="WH-like_DNA-bd_sf"/>
</dbReference>
<evidence type="ECO:0000256" key="1">
    <source>
        <dbReference type="ARBA" id="ARBA00023015"/>
    </source>
</evidence>
<dbReference type="Proteomes" id="UP000823521">
    <property type="component" value="Unassembled WGS sequence"/>
</dbReference>
<evidence type="ECO:0000313" key="6">
    <source>
        <dbReference type="EMBL" id="MBO4206178.1"/>
    </source>
</evidence>
<organism evidence="6 7">
    <name type="scientific">Micromonospora echinofusca</name>
    <dbReference type="NCBI Taxonomy" id="47858"/>
    <lineage>
        <taxon>Bacteria</taxon>
        <taxon>Bacillati</taxon>
        <taxon>Actinomycetota</taxon>
        <taxon>Actinomycetes</taxon>
        <taxon>Micromonosporales</taxon>
        <taxon>Micromonosporaceae</taxon>
        <taxon>Micromonospora</taxon>
    </lineage>
</organism>
<reference evidence="6 7" key="1">
    <citation type="submission" date="2019-12" db="EMBL/GenBank/DDBJ databases">
        <title>Whole genome sequencing of endophytic Actinobacterium Micromonospora sp. MPMI6T.</title>
        <authorList>
            <person name="Evv R."/>
            <person name="Podile A.R."/>
        </authorList>
    </citation>
    <scope>NUCLEOTIDE SEQUENCE [LARGE SCALE GENOMIC DNA]</scope>
    <source>
        <strain evidence="6 7">MPMI6</strain>
    </source>
</reference>
<dbReference type="PRINTS" id="PR00035">
    <property type="entry name" value="HTHGNTR"/>
</dbReference>
<dbReference type="InterPro" id="IPR011663">
    <property type="entry name" value="UTRA"/>
</dbReference>
<proteinExistence type="predicted"/>
<gene>
    <name evidence="6" type="ORF">GSF22_09180</name>
</gene>
<dbReference type="InterPro" id="IPR028978">
    <property type="entry name" value="Chorismate_lyase_/UTRA_dom_sf"/>
</dbReference>
<keyword evidence="3" id="KW-0804">Transcription</keyword>
<dbReference type="SMART" id="SM00345">
    <property type="entry name" value="HTH_GNTR"/>
    <property type="match status" value="1"/>
</dbReference>
<dbReference type="InterPro" id="IPR000524">
    <property type="entry name" value="Tscrpt_reg_HTH_GntR"/>
</dbReference>
<feature type="domain" description="HTH gntR-type" evidence="5">
    <location>
        <begin position="15"/>
        <end position="81"/>
    </location>
</feature>
<dbReference type="SMART" id="SM00866">
    <property type="entry name" value="UTRA"/>
    <property type="match status" value="1"/>
</dbReference>
<dbReference type="PANTHER" id="PTHR44846">
    <property type="entry name" value="MANNOSYL-D-GLYCERATE TRANSPORT/METABOLISM SYSTEM REPRESSOR MNGR-RELATED"/>
    <property type="match status" value="1"/>
</dbReference>
<keyword evidence="1" id="KW-0805">Transcription regulation</keyword>
<comment type="caution">
    <text evidence="6">The sequence shown here is derived from an EMBL/GenBank/DDBJ whole genome shotgun (WGS) entry which is preliminary data.</text>
</comment>
<dbReference type="InterPro" id="IPR036390">
    <property type="entry name" value="WH_DNA-bd_sf"/>
</dbReference>
<keyword evidence="2" id="KW-0238">DNA-binding</keyword>
<dbReference type="Gene3D" id="3.40.1410.10">
    <property type="entry name" value="Chorismate lyase-like"/>
    <property type="match status" value="1"/>
</dbReference>
<feature type="region of interest" description="Disordered" evidence="4">
    <location>
        <begin position="252"/>
        <end position="273"/>
    </location>
</feature>
<protein>
    <submittedName>
        <fullName evidence="6">UTRA domain-containing protein</fullName>
    </submittedName>
</protein>
<evidence type="ECO:0000313" key="7">
    <source>
        <dbReference type="Proteomes" id="UP000823521"/>
    </source>
</evidence>
<dbReference type="SUPFAM" id="SSF46785">
    <property type="entry name" value="Winged helix' DNA-binding domain"/>
    <property type="match status" value="1"/>
</dbReference>
<dbReference type="SUPFAM" id="SSF64288">
    <property type="entry name" value="Chorismate lyase-like"/>
    <property type="match status" value="1"/>
</dbReference>
<dbReference type="Pfam" id="PF00392">
    <property type="entry name" value="GntR"/>
    <property type="match status" value="1"/>
</dbReference>
<dbReference type="CDD" id="cd07377">
    <property type="entry name" value="WHTH_GntR"/>
    <property type="match status" value="1"/>
</dbReference>
<keyword evidence="7" id="KW-1185">Reference proteome</keyword>
<evidence type="ECO:0000256" key="2">
    <source>
        <dbReference type="ARBA" id="ARBA00023125"/>
    </source>
</evidence>
<evidence type="ECO:0000259" key="5">
    <source>
        <dbReference type="PROSITE" id="PS50949"/>
    </source>
</evidence>
<dbReference type="RefSeq" id="WP_208812869.1">
    <property type="nucleotide sequence ID" value="NZ_WVUH01000054.1"/>
</dbReference>
<dbReference type="EMBL" id="WVUH01000054">
    <property type="protein sequence ID" value="MBO4206178.1"/>
    <property type="molecule type" value="Genomic_DNA"/>
</dbReference>
<dbReference type="Gene3D" id="1.10.10.10">
    <property type="entry name" value="Winged helix-like DNA-binding domain superfamily/Winged helix DNA-binding domain"/>
    <property type="match status" value="1"/>
</dbReference>
<name>A0ABS3VP46_MICEH</name>
<dbReference type="Pfam" id="PF07702">
    <property type="entry name" value="UTRA"/>
    <property type="match status" value="1"/>
</dbReference>
<dbReference type="GeneID" id="91360499"/>
<sequence length="273" mass="30145">MSESGPARVDRASALPLWAQVHADLRRRVETGEFATAFPGELVLIEQYAVSRHTVREALRRLRDDGVVVAERGRQPRLAGTAEIEQPLGALYSLFAAVEAAGQDQHSVVRRLDVRADAVVAVRLGLEESTPLLYLERLRLADGQPLAVDRVWLPAQIAAPLLDADFTHTALYTELAARCGIRLTGGRENIRAVIPTHAERTQLGIDDTVAAFAIERLSEHHGRPLEWRTTLVRGDRFSVTAAFTARTGYRLDVTGPAPRPRRRPHAATLTEPR</sequence>
<accession>A0ABS3VP46</accession>
<dbReference type="PANTHER" id="PTHR44846:SF17">
    <property type="entry name" value="GNTR-FAMILY TRANSCRIPTIONAL REGULATOR"/>
    <property type="match status" value="1"/>
</dbReference>
<evidence type="ECO:0000256" key="3">
    <source>
        <dbReference type="ARBA" id="ARBA00023163"/>
    </source>
</evidence>
<evidence type="ECO:0000256" key="4">
    <source>
        <dbReference type="SAM" id="MobiDB-lite"/>
    </source>
</evidence>
<dbReference type="InterPro" id="IPR050679">
    <property type="entry name" value="Bact_HTH_transcr_reg"/>
</dbReference>